<evidence type="ECO:0000313" key="3">
    <source>
        <dbReference type="Proteomes" id="UP000325372"/>
    </source>
</evidence>
<protein>
    <submittedName>
        <fullName evidence="2">DUF481 domain-containing protein</fullName>
    </submittedName>
</protein>
<name>A0A5N0T8T0_9GAMM</name>
<dbReference type="AlphaFoldDB" id="A0A5N0T8T0"/>
<keyword evidence="1" id="KW-0732">Signal</keyword>
<dbReference type="Pfam" id="PF04338">
    <property type="entry name" value="DUF481"/>
    <property type="match status" value="1"/>
</dbReference>
<evidence type="ECO:0000256" key="1">
    <source>
        <dbReference type="SAM" id="SignalP"/>
    </source>
</evidence>
<dbReference type="Proteomes" id="UP000325372">
    <property type="component" value="Unassembled WGS sequence"/>
</dbReference>
<reference evidence="2 3" key="1">
    <citation type="submission" date="2019-09" db="EMBL/GenBank/DDBJ databases">
        <title>Wenzhouxiangella sp. Genome sequencing and assembly.</title>
        <authorList>
            <person name="Zhang R."/>
        </authorList>
    </citation>
    <scope>NUCLEOTIDE SEQUENCE [LARGE SCALE GENOMIC DNA]</scope>
    <source>
        <strain evidence="2 3">W260</strain>
    </source>
</reference>
<proteinExistence type="predicted"/>
<accession>A0A5N0T8T0</accession>
<comment type="caution">
    <text evidence="2">The sequence shown here is derived from an EMBL/GenBank/DDBJ whole genome shotgun (WGS) entry which is preliminary data.</text>
</comment>
<dbReference type="EMBL" id="VYXP01000007">
    <property type="protein sequence ID" value="KAA9130547.1"/>
    <property type="molecule type" value="Genomic_DNA"/>
</dbReference>
<evidence type="ECO:0000313" key="2">
    <source>
        <dbReference type="EMBL" id="KAA9130547.1"/>
    </source>
</evidence>
<dbReference type="RefSeq" id="WP_150864851.1">
    <property type="nucleotide sequence ID" value="NZ_VYXP01000007.1"/>
</dbReference>
<dbReference type="InterPro" id="IPR007433">
    <property type="entry name" value="DUF481"/>
</dbReference>
<feature type="signal peptide" evidence="1">
    <location>
        <begin position="1"/>
        <end position="24"/>
    </location>
</feature>
<feature type="chain" id="PRO_5024379683" evidence="1">
    <location>
        <begin position="25"/>
        <end position="335"/>
    </location>
</feature>
<keyword evidence="3" id="KW-1185">Reference proteome</keyword>
<sequence length="335" mass="37544">MNFKTLSVAAPFVLSLVLPLSAVANDRLVMKNGDTITGEISKIVDDEVWIDPGYADEFAVDIAEVVSVHTDQPFEIELPNEEIVNGQIELTDAGEQVVIIDGTARPVSLADIARAEEPEPYYDWSATVNFNATDNSGNTDSYNTLLYGAGMFKHGDHRHTGDLTFAREEIDGNQTKDQDLLNYNYNWLFADPWYMGGSFTYERDPVRELDHRYTAGLIFGRDIFDTSSRFLSISIGLGYSDEEIGGVSTSGSVGLWKLNYTQAMWSGIDFFHNDSVTYQFYDNNNTIIKTNTGFMFDLWGDLYANLSFRYDYETEPAPGVENYDSTLAVGLGYDF</sequence>
<gene>
    <name evidence="2" type="ORF">F3N42_12725</name>
</gene>
<organism evidence="2 3">
    <name type="scientific">Marinihelvus fidelis</name>
    <dbReference type="NCBI Taxonomy" id="2613842"/>
    <lineage>
        <taxon>Bacteria</taxon>
        <taxon>Pseudomonadati</taxon>
        <taxon>Pseudomonadota</taxon>
        <taxon>Gammaproteobacteria</taxon>
        <taxon>Chromatiales</taxon>
        <taxon>Wenzhouxiangellaceae</taxon>
        <taxon>Marinihelvus</taxon>
    </lineage>
</organism>